<feature type="region of interest" description="Disordered" evidence="1">
    <location>
        <begin position="107"/>
        <end position="128"/>
    </location>
</feature>
<keyword evidence="3" id="KW-1185">Reference proteome</keyword>
<dbReference type="AlphaFoldDB" id="A0A7I7JVH7"/>
<feature type="region of interest" description="Disordered" evidence="1">
    <location>
        <begin position="1"/>
        <end position="28"/>
    </location>
</feature>
<dbReference type="EMBL" id="AP022563">
    <property type="protein sequence ID" value="BBX15803.1"/>
    <property type="molecule type" value="Genomic_DNA"/>
</dbReference>
<organism evidence="2 3">
    <name type="scientific">Mycolicibacterium duvalii</name>
    <dbReference type="NCBI Taxonomy" id="39688"/>
    <lineage>
        <taxon>Bacteria</taxon>
        <taxon>Bacillati</taxon>
        <taxon>Actinomycetota</taxon>
        <taxon>Actinomycetes</taxon>
        <taxon>Mycobacteriales</taxon>
        <taxon>Mycobacteriaceae</taxon>
        <taxon>Mycolicibacterium</taxon>
    </lineage>
</organism>
<feature type="compositionally biased region" description="Polar residues" evidence="1">
    <location>
        <begin position="7"/>
        <end position="22"/>
    </location>
</feature>
<dbReference type="KEGG" id="mdu:MDUV_06630"/>
<name>A0A7I7JVH7_9MYCO</name>
<protein>
    <submittedName>
        <fullName evidence="2">Uncharacterized protein</fullName>
    </submittedName>
</protein>
<evidence type="ECO:0000256" key="1">
    <source>
        <dbReference type="SAM" id="MobiDB-lite"/>
    </source>
</evidence>
<proteinExistence type="predicted"/>
<feature type="compositionally biased region" description="Low complexity" evidence="1">
    <location>
        <begin position="56"/>
        <end position="70"/>
    </location>
</feature>
<dbReference type="Proteomes" id="UP000467006">
    <property type="component" value="Chromosome"/>
</dbReference>
<accession>A0A7I7JVH7</accession>
<gene>
    <name evidence="2" type="ORF">MDUV_06630</name>
</gene>
<sequence>MSDVSLEMSSALSTEATGSRSVTAVDGPAFRGEDVAVSLLVDEPADSVSAAAVHGAAKSMTPTPSAAASPPTRPIQSAAERGDLCDVAAADPKTCPTLCVFIRTPDSPKKQTRQRAPGTGRLCGSVEY</sequence>
<evidence type="ECO:0000313" key="3">
    <source>
        <dbReference type="Proteomes" id="UP000467006"/>
    </source>
</evidence>
<evidence type="ECO:0000313" key="2">
    <source>
        <dbReference type="EMBL" id="BBX15803.1"/>
    </source>
</evidence>
<feature type="region of interest" description="Disordered" evidence="1">
    <location>
        <begin position="48"/>
        <end position="80"/>
    </location>
</feature>
<reference evidence="2 3" key="1">
    <citation type="journal article" date="2019" name="Emerg. Microbes Infect.">
        <title>Comprehensive subspecies identification of 175 nontuberculous mycobacteria species based on 7547 genomic profiles.</title>
        <authorList>
            <person name="Matsumoto Y."/>
            <person name="Kinjo T."/>
            <person name="Motooka D."/>
            <person name="Nabeya D."/>
            <person name="Jung N."/>
            <person name="Uechi K."/>
            <person name="Horii T."/>
            <person name="Iida T."/>
            <person name="Fujita J."/>
            <person name="Nakamura S."/>
        </authorList>
    </citation>
    <scope>NUCLEOTIDE SEQUENCE [LARGE SCALE GENOMIC DNA]</scope>
    <source>
        <strain evidence="2 3">JCM 6396</strain>
    </source>
</reference>